<evidence type="ECO:0000313" key="15">
    <source>
        <dbReference type="Proteomes" id="UP000245056"/>
    </source>
</evidence>
<keyword evidence="5" id="KW-0805">Transcription regulation</keyword>
<protein>
    <recommendedName>
        <fullName evidence="1">cyclic-guanylate-specific phosphodiesterase</fullName>
        <ecNumber evidence="1">3.1.4.52</ecNumber>
    </recommendedName>
</protein>
<dbReference type="SMART" id="SM00086">
    <property type="entry name" value="PAC"/>
    <property type="match status" value="1"/>
</dbReference>
<dbReference type="EMBL" id="QFAW01000025">
    <property type="protein sequence ID" value="PWE42718.1"/>
    <property type="molecule type" value="Genomic_DNA"/>
</dbReference>
<dbReference type="SMART" id="SM00448">
    <property type="entry name" value="REC"/>
    <property type="match status" value="1"/>
</dbReference>
<dbReference type="CDD" id="cd17538">
    <property type="entry name" value="REC_D1_PleD-like"/>
    <property type="match status" value="1"/>
</dbReference>
<evidence type="ECO:0000259" key="10">
    <source>
        <dbReference type="PROSITE" id="PS50112"/>
    </source>
</evidence>
<evidence type="ECO:0000256" key="3">
    <source>
        <dbReference type="ARBA" id="ARBA00022636"/>
    </source>
</evidence>
<dbReference type="Proteomes" id="UP000245056">
    <property type="component" value="Unassembled WGS sequence"/>
</dbReference>
<keyword evidence="6" id="KW-0238">DNA-binding</keyword>
<dbReference type="InterPro" id="IPR001610">
    <property type="entry name" value="PAC"/>
</dbReference>
<dbReference type="CDD" id="cd01948">
    <property type="entry name" value="EAL"/>
    <property type="match status" value="1"/>
</dbReference>
<dbReference type="Gene3D" id="3.30.450.20">
    <property type="entry name" value="PAS domain"/>
    <property type="match status" value="1"/>
</dbReference>
<feature type="modified residue" description="4-aspartylphosphate" evidence="8">
    <location>
        <position position="56"/>
    </location>
</feature>
<dbReference type="PROSITE" id="PS50110">
    <property type="entry name" value="RESPONSE_REGULATORY"/>
    <property type="match status" value="1"/>
</dbReference>
<evidence type="ECO:0000313" key="14">
    <source>
        <dbReference type="EMBL" id="PWE42718.1"/>
    </source>
</evidence>
<dbReference type="NCBIfam" id="TIGR00254">
    <property type="entry name" value="GGDEF"/>
    <property type="match status" value="1"/>
</dbReference>
<dbReference type="InterPro" id="IPR043128">
    <property type="entry name" value="Rev_trsase/Diguanyl_cyclase"/>
</dbReference>
<evidence type="ECO:0000256" key="8">
    <source>
        <dbReference type="PROSITE-ProRule" id="PRU00169"/>
    </source>
</evidence>
<evidence type="ECO:0000256" key="2">
    <source>
        <dbReference type="ARBA" id="ARBA00022553"/>
    </source>
</evidence>
<dbReference type="EC" id="3.1.4.52" evidence="1"/>
<organism evidence="14 15">
    <name type="scientific">Pseudomonas prosekii</name>
    <dbReference type="NCBI Taxonomy" id="1148509"/>
    <lineage>
        <taxon>Bacteria</taxon>
        <taxon>Pseudomonadati</taxon>
        <taxon>Pseudomonadota</taxon>
        <taxon>Gammaproteobacteria</taxon>
        <taxon>Pseudomonadales</taxon>
        <taxon>Pseudomonadaceae</taxon>
        <taxon>Pseudomonas</taxon>
    </lineage>
</organism>
<dbReference type="AlphaFoldDB" id="A0A2U2D5F2"/>
<dbReference type="PROSITE" id="PS50883">
    <property type="entry name" value="EAL"/>
    <property type="match status" value="1"/>
</dbReference>
<feature type="domain" description="Response regulatory" evidence="9">
    <location>
        <begin position="7"/>
        <end position="123"/>
    </location>
</feature>
<dbReference type="InterPro" id="IPR052155">
    <property type="entry name" value="Biofilm_reg_signaling"/>
</dbReference>
<evidence type="ECO:0000259" key="9">
    <source>
        <dbReference type="PROSITE" id="PS50110"/>
    </source>
</evidence>
<evidence type="ECO:0000256" key="4">
    <source>
        <dbReference type="ARBA" id="ARBA00023012"/>
    </source>
</evidence>
<dbReference type="Pfam" id="PF00563">
    <property type="entry name" value="EAL"/>
    <property type="match status" value="1"/>
</dbReference>
<dbReference type="SUPFAM" id="SSF141868">
    <property type="entry name" value="EAL domain-like"/>
    <property type="match status" value="1"/>
</dbReference>
<dbReference type="InterPro" id="IPR001633">
    <property type="entry name" value="EAL_dom"/>
</dbReference>
<dbReference type="InterPro" id="IPR000014">
    <property type="entry name" value="PAS"/>
</dbReference>
<dbReference type="PANTHER" id="PTHR44757">
    <property type="entry name" value="DIGUANYLATE CYCLASE DGCP"/>
    <property type="match status" value="1"/>
</dbReference>
<evidence type="ECO:0000256" key="6">
    <source>
        <dbReference type="ARBA" id="ARBA00023125"/>
    </source>
</evidence>
<dbReference type="Pfam" id="PF00990">
    <property type="entry name" value="GGDEF"/>
    <property type="match status" value="1"/>
</dbReference>
<dbReference type="InterPro" id="IPR000700">
    <property type="entry name" value="PAS-assoc_C"/>
</dbReference>
<dbReference type="RefSeq" id="WP_109521526.1">
    <property type="nucleotide sequence ID" value="NZ_QFAW01000025.1"/>
</dbReference>
<dbReference type="Gene3D" id="3.40.50.2300">
    <property type="match status" value="1"/>
</dbReference>
<evidence type="ECO:0000256" key="7">
    <source>
        <dbReference type="ARBA" id="ARBA00023163"/>
    </source>
</evidence>
<dbReference type="InterPro" id="IPR035965">
    <property type="entry name" value="PAS-like_dom_sf"/>
</dbReference>
<dbReference type="GO" id="GO:0071111">
    <property type="term" value="F:cyclic-guanylate-specific phosphodiesterase activity"/>
    <property type="evidence" value="ECO:0007669"/>
    <property type="project" value="UniProtKB-EC"/>
</dbReference>
<dbReference type="Gene3D" id="3.20.20.450">
    <property type="entry name" value="EAL domain"/>
    <property type="match status" value="1"/>
</dbReference>
<keyword evidence="4" id="KW-0902">Two-component regulatory system</keyword>
<dbReference type="PROSITE" id="PS50112">
    <property type="entry name" value="PAS"/>
    <property type="match status" value="1"/>
</dbReference>
<dbReference type="Pfam" id="PF13426">
    <property type="entry name" value="PAS_9"/>
    <property type="match status" value="1"/>
</dbReference>
<dbReference type="Pfam" id="PF00072">
    <property type="entry name" value="Response_reg"/>
    <property type="match status" value="1"/>
</dbReference>
<sequence length="705" mass="78665">MPDTAATLLIVDDETHVRKLLQILLQNQGYQTLTASSGEEALALVAQQPPDLILLDIMMPGMDGYEVARELKSHKATANIPIIMLSALGEQSARISGLEAGAEEFLSKPVESAELWLRVRNLLRLKAFGDYLKSHSLMLEDQLQQRTIDLERFRSAMDASGDAIFLVNRSTMRLIEFNRRACQVLGYSPEELLKKTPADLSDGSLEQLERLYDQIIAGKGPSEPMEAHIHCKDGRHIPVEIHRQAYKTGEDWIIVGIARDITERQEADQRMLKMAHYDTLTGLPNRNLFFTTLQMGLTQAALSGWQLAVVTVDLDDFRSVNETWGHLLGDQMLTELSQRLTHCLNVSDTLGRMDGDEFALILMIREGQADPLHTVERIREALRVPFQLADHATAMTASIGIALYPDDGDDAHRLIKHANTAMNRAKKIGRDTYRFYTAQMNADASARQELETALREAVEQQAFELFYQPKISLADGCVCGLEALLRWSRPGLGPVSPAVFVPILETLGLISEVGSWVIRRVCQQMAEWQTAGLGPFQVAVNVSGQQIIEGDLIDSIRQALIDHRIDPQWLEIELTESSLMENTSHTIASLQTLQALGIKVSIDDFGTGYSSLAYLRRFPIDKLKIDIAFIREVTSNPQDAAIARTIIELAHSLHLQVIAEGVETAEQLAFLTENGCDQVQGYLFSRPLPIGQLEVFLRERQASEP</sequence>
<dbReference type="InterPro" id="IPR035919">
    <property type="entry name" value="EAL_sf"/>
</dbReference>
<dbReference type="InterPro" id="IPR000160">
    <property type="entry name" value="GGDEF_dom"/>
</dbReference>
<dbReference type="GO" id="GO:0003677">
    <property type="term" value="F:DNA binding"/>
    <property type="evidence" value="ECO:0007669"/>
    <property type="project" value="UniProtKB-KW"/>
</dbReference>
<keyword evidence="3" id="KW-0973">c-di-GMP</keyword>
<dbReference type="PROSITE" id="PS50113">
    <property type="entry name" value="PAC"/>
    <property type="match status" value="1"/>
</dbReference>
<dbReference type="NCBIfam" id="TIGR00229">
    <property type="entry name" value="sensory_box"/>
    <property type="match status" value="1"/>
</dbReference>
<dbReference type="PANTHER" id="PTHR44757:SF2">
    <property type="entry name" value="BIOFILM ARCHITECTURE MAINTENANCE PROTEIN MBAA"/>
    <property type="match status" value="1"/>
</dbReference>
<reference evidence="14 15" key="1">
    <citation type="submission" date="2018-05" db="EMBL/GenBank/DDBJ databases">
        <title>Genome sequences of two Antarctic strains of Pseudomonas prosekii: insights into adaptation to extreme conditions.</title>
        <authorList>
            <person name="Snopkova K."/>
            <person name="Dufkova K."/>
            <person name="Cejkova D."/>
            <person name="Sedlacek I."/>
            <person name="Smajs D."/>
        </authorList>
    </citation>
    <scope>NUCLEOTIDE SEQUENCE [LARGE SCALE GENOMIC DNA]</scope>
    <source>
        <strain evidence="14 15">P2673</strain>
    </source>
</reference>
<dbReference type="SMART" id="SM00267">
    <property type="entry name" value="GGDEF"/>
    <property type="match status" value="1"/>
</dbReference>
<dbReference type="SMART" id="SM00052">
    <property type="entry name" value="EAL"/>
    <property type="match status" value="1"/>
</dbReference>
<gene>
    <name evidence="14" type="ORF">C9I49_18390</name>
</gene>
<feature type="domain" description="GGDEF" evidence="13">
    <location>
        <begin position="305"/>
        <end position="438"/>
    </location>
</feature>
<dbReference type="SMART" id="SM00091">
    <property type="entry name" value="PAS"/>
    <property type="match status" value="1"/>
</dbReference>
<dbReference type="InterPro" id="IPR011006">
    <property type="entry name" value="CheY-like_superfamily"/>
</dbReference>
<evidence type="ECO:0000259" key="13">
    <source>
        <dbReference type="PROSITE" id="PS50887"/>
    </source>
</evidence>
<dbReference type="SUPFAM" id="SSF55073">
    <property type="entry name" value="Nucleotide cyclase"/>
    <property type="match status" value="1"/>
</dbReference>
<dbReference type="SUPFAM" id="SSF52172">
    <property type="entry name" value="CheY-like"/>
    <property type="match status" value="1"/>
</dbReference>
<evidence type="ECO:0000256" key="5">
    <source>
        <dbReference type="ARBA" id="ARBA00023015"/>
    </source>
</evidence>
<evidence type="ECO:0000259" key="12">
    <source>
        <dbReference type="PROSITE" id="PS50883"/>
    </source>
</evidence>
<keyword evidence="7" id="KW-0804">Transcription</keyword>
<dbReference type="Gene3D" id="3.30.70.270">
    <property type="match status" value="1"/>
</dbReference>
<feature type="domain" description="PAC" evidence="11">
    <location>
        <begin position="223"/>
        <end position="273"/>
    </location>
</feature>
<evidence type="ECO:0000256" key="1">
    <source>
        <dbReference type="ARBA" id="ARBA00012282"/>
    </source>
</evidence>
<dbReference type="FunFam" id="3.40.50.2300:FF:000001">
    <property type="entry name" value="DNA-binding response regulator PhoB"/>
    <property type="match status" value="1"/>
</dbReference>
<dbReference type="CDD" id="cd01949">
    <property type="entry name" value="GGDEF"/>
    <property type="match status" value="1"/>
</dbReference>
<feature type="domain" description="PAS" evidence="10">
    <location>
        <begin position="149"/>
        <end position="219"/>
    </location>
</feature>
<dbReference type="InterPro" id="IPR029787">
    <property type="entry name" value="Nucleotide_cyclase"/>
</dbReference>
<dbReference type="GO" id="GO:0000160">
    <property type="term" value="P:phosphorelay signal transduction system"/>
    <property type="evidence" value="ECO:0007669"/>
    <property type="project" value="UniProtKB-KW"/>
</dbReference>
<dbReference type="OrthoDB" id="9804951at2"/>
<dbReference type="SUPFAM" id="SSF55785">
    <property type="entry name" value="PYP-like sensor domain (PAS domain)"/>
    <property type="match status" value="1"/>
</dbReference>
<proteinExistence type="predicted"/>
<accession>A0A2U2D5F2</accession>
<comment type="caution">
    <text evidence="14">The sequence shown here is derived from an EMBL/GenBank/DDBJ whole genome shotgun (WGS) entry which is preliminary data.</text>
</comment>
<dbReference type="PROSITE" id="PS50887">
    <property type="entry name" value="GGDEF"/>
    <property type="match status" value="1"/>
</dbReference>
<name>A0A2U2D5F2_9PSED</name>
<dbReference type="CDD" id="cd00130">
    <property type="entry name" value="PAS"/>
    <property type="match status" value="1"/>
</dbReference>
<evidence type="ECO:0000259" key="11">
    <source>
        <dbReference type="PROSITE" id="PS50113"/>
    </source>
</evidence>
<dbReference type="FunFam" id="3.20.20.450:FF:000001">
    <property type="entry name" value="Cyclic di-GMP phosphodiesterase yahA"/>
    <property type="match status" value="1"/>
</dbReference>
<keyword evidence="2 8" id="KW-0597">Phosphoprotein</keyword>
<feature type="domain" description="EAL" evidence="12">
    <location>
        <begin position="447"/>
        <end position="701"/>
    </location>
</feature>
<dbReference type="InterPro" id="IPR001789">
    <property type="entry name" value="Sig_transdc_resp-reg_receiver"/>
</dbReference>